<proteinExistence type="predicted"/>
<feature type="compositionally biased region" description="Basic and acidic residues" evidence="1">
    <location>
        <begin position="1"/>
        <end position="11"/>
    </location>
</feature>
<sequence length="80" mass="8603">MHLQHDERDSTGHGGRSSGCRATNRSLEMESSIQRSNLVIGPEGKRSCCNLVLMTAVSGGMMTFSQLEAEAPPAKKKANI</sequence>
<evidence type="ECO:0000313" key="2">
    <source>
        <dbReference type="EMBL" id="KAJ6810748.1"/>
    </source>
</evidence>
<evidence type="ECO:0000313" key="3">
    <source>
        <dbReference type="Proteomes" id="UP001140949"/>
    </source>
</evidence>
<organism evidence="2 3">
    <name type="scientific">Iris pallida</name>
    <name type="common">Sweet iris</name>
    <dbReference type="NCBI Taxonomy" id="29817"/>
    <lineage>
        <taxon>Eukaryota</taxon>
        <taxon>Viridiplantae</taxon>
        <taxon>Streptophyta</taxon>
        <taxon>Embryophyta</taxon>
        <taxon>Tracheophyta</taxon>
        <taxon>Spermatophyta</taxon>
        <taxon>Magnoliopsida</taxon>
        <taxon>Liliopsida</taxon>
        <taxon>Asparagales</taxon>
        <taxon>Iridaceae</taxon>
        <taxon>Iridoideae</taxon>
        <taxon>Irideae</taxon>
        <taxon>Iris</taxon>
    </lineage>
</organism>
<accession>A0AAX6F3M0</accession>
<keyword evidence="3" id="KW-1185">Reference proteome</keyword>
<name>A0AAX6F3M0_IRIPA</name>
<protein>
    <submittedName>
        <fullName evidence="2">Uncharacterized protein</fullName>
    </submittedName>
</protein>
<dbReference type="AlphaFoldDB" id="A0AAX6F3M0"/>
<comment type="caution">
    <text evidence="2">The sequence shown here is derived from an EMBL/GenBank/DDBJ whole genome shotgun (WGS) entry which is preliminary data.</text>
</comment>
<reference evidence="2" key="2">
    <citation type="submission" date="2023-04" db="EMBL/GenBank/DDBJ databases">
        <authorList>
            <person name="Bruccoleri R.E."/>
            <person name="Oakeley E.J."/>
            <person name="Faust A.-M."/>
            <person name="Dessus-Babus S."/>
            <person name="Altorfer M."/>
            <person name="Burckhardt D."/>
            <person name="Oertli M."/>
            <person name="Naumann U."/>
            <person name="Petersen F."/>
            <person name="Wong J."/>
        </authorList>
    </citation>
    <scope>NUCLEOTIDE SEQUENCE</scope>
    <source>
        <strain evidence="2">GSM-AAB239-AS_SAM_17_03QT</strain>
        <tissue evidence="2">Leaf</tissue>
    </source>
</reference>
<evidence type="ECO:0000256" key="1">
    <source>
        <dbReference type="SAM" id="MobiDB-lite"/>
    </source>
</evidence>
<gene>
    <name evidence="2" type="ORF">M6B38_104465</name>
</gene>
<feature type="region of interest" description="Disordered" evidence="1">
    <location>
        <begin position="1"/>
        <end position="31"/>
    </location>
</feature>
<dbReference type="EMBL" id="JANAVB010032220">
    <property type="protein sequence ID" value="KAJ6810748.1"/>
    <property type="molecule type" value="Genomic_DNA"/>
</dbReference>
<feature type="compositionally biased region" description="Polar residues" evidence="1">
    <location>
        <begin position="20"/>
        <end position="31"/>
    </location>
</feature>
<reference evidence="2" key="1">
    <citation type="journal article" date="2023" name="GigaByte">
        <title>Genome assembly of the bearded iris, Iris pallida Lam.</title>
        <authorList>
            <person name="Bruccoleri R.E."/>
            <person name="Oakeley E.J."/>
            <person name="Faust A.M.E."/>
            <person name="Altorfer M."/>
            <person name="Dessus-Babus S."/>
            <person name="Burckhardt D."/>
            <person name="Oertli M."/>
            <person name="Naumann U."/>
            <person name="Petersen F."/>
            <person name="Wong J."/>
        </authorList>
    </citation>
    <scope>NUCLEOTIDE SEQUENCE</scope>
    <source>
        <strain evidence="2">GSM-AAB239-AS_SAM_17_03QT</strain>
    </source>
</reference>
<dbReference type="Proteomes" id="UP001140949">
    <property type="component" value="Unassembled WGS sequence"/>
</dbReference>